<proteinExistence type="predicted"/>
<sequence length="326" mass="36013">MAAIIHRWEAVTRILLDKVDIEAKNNDGITALWLAVRGKYTEGSNLLLDRGASFRVRDKSCKSIIFDAAAMGIRRILTPLLLEDHEDINSKDENGRTPLWHLCSCQDQDCVNWFLELGPNTNLQSIDGASLFHKAAQEGNVKVLRYLCERKTATTPTDGKDNSLHTPLWLAADFGDKSCVDMLLRQNANADAQNNKKISVLHQAVNKRHLNIVELLLYGPKDDQNKLTAETGAGISETNVMQSQYCPPDINTKDIDGRSPLIKAVIDGSLEIVNLLLRSPERGKLRFDGVDGQGDSELGRAAYGNCLEIVEALLNAGASINLQKKK</sequence>
<feature type="repeat" description="ANK" evidence="3">
    <location>
        <begin position="293"/>
        <end position="325"/>
    </location>
</feature>
<dbReference type="EMBL" id="MU251361">
    <property type="protein sequence ID" value="KAG9239187.1"/>
    <property type="molecule type" value="Genomic_DNA"/>
</dbReference>
<evidence type="ECO:0000256" key="3">
    <source>
        <dbReference type="PROSITE-ProRule" id="PRU00023"/>
    </source>
</evidence>
<dbReference type="InterPro" id="IPR002110">
    <property type="entry name" value="Ankyrin_rpt"/>
</dbReference>
<dbReference type="Pfam" id="PF12796">
    <property type="entry name" value="Ank_2"/>
    <property type="match status" value="3"/>
</dbReference>
<dbReference type="SMART" id="SM00248">
    <property type="entry name" value="ANK"/>
    <property type="match status" value="7"/>
</dbReference>
<dbReference type="PANTHER" id="PTHR24198:SF165">
    <property type="entry name" value="ANKYRIN REPEAT-CONTAINING PROTEIN-RELATED"/>
    <property type="match status" value="1"/>
</dbReference>
<feature type="repeat" description="ANK" evidence="3">
    <location>
        <begin position="163"/>
        <end position="195"/>
    </location>
</feature>
<evidence type="ECO:0000256" key="1">
    <source>
        <dbReference type="ARBA" id="ARBA00022737"/>
    </source>
</evidence>
<dbReference type="Proteomes" id="UP000824998">
    <property type="component" value="Unassembled WGS sequence"/>
</dbReference>
<name>A0A9P8CA57_9HELO</name>
<dbReference type="PROSITE" id="PS50088">
    <property type="entry name" value="ANK_REPEAT"/>
    <property type="match status" value="3"/>
</dbReference>
<keyword evidence="5" id="KW-1185">Reference proteome</keyword>
<evidence type="ECO:0000256" key="2">
    <source>
        <dbReference type="ARBA" id="ARBA00023043"/>
    </source>
</evidence>
<dbReference type="InterPro" id="IPR036770">
    <property type="entry name" value="Ankyrin_rpt-contain_sf"/>
</dbReference>
<keyword evidence="2 3" id="KW-0040">ANK repeat</keyword>
<organism evidence="4 5">
    <name type="scientific">Amylocarpus encephaloides</name>
    <dbReference type="NCBI Taxonomy" id="45428"/>
    <lineage>
        <taxon>Eukaryota</taxon>
        <taxon>Fungi</taxon>
        <taxon>Dikarya</taxon>
        <taxon>Ascomycota</taxon>
        <taxon>Pezizomycotina</taxon>
        <taxon>Leotiomycetes</taxon>
        <taxon>Helotiales</taxon>
        <taxon>Helotiales incertae sedis</taxon>
        <taxon>Amylocarpus</taxon>
    </lineage>
</organism>
<reference evidence="4" key="1">
    <citation type="journal article" date="2021" name="IMA Fungus">
        <title>Genomic characterization of three marine fungi, including Emericellopsis atlantica sp. nov. with signatures of a generalist lifestyle and marine biomass degradation.</title>
        <authorList>
            <person name="Hagestad O.C."/>
            <person name="Hou L."/>
            <person name="Andersen J.H."/>
            <person name="Hansen E.H."/>
            <person name="Altermark B."/>
            <person name="Li C."/>
            <person name="Kuhnert E."/>
            <person name="Cox R.J."/>
            <person name="Crous P.W."/>
            <person name="Spatafora J.W."/>
            <person name="Lail K."/>
            <person name="Amirebrahimi M."/>
            <person name="Lipzen A."/>
            <person name="Pangilinan J."/>
            <person name="Andreopoulos W."/>
            <person name="Hayes R.D."/>
            <person name="Ng V."/>
            <person name="Grigoriev I.V."/>
            <person name="Jackson S.A."/>
            <person name="Sutton T.D.S."/>
            <person name="Dobson A.D.W."/>
            <person name="Rama T."/>
        </authorList>
    </citation>
    <scope>NUCLEOTIDE SEQUENCE</scope>
    <source>
        <strain evidence="4">TRa018bII</strain>
    </source>
</reference>
<feature type="repeat" description="ANK" evidence="3">
    <location>
        <begin position="27"/>
        <end position="59"/>
    </location>
</feature>
<dbReference type="OrthoDB" id="4772757at2759"/>
<dbReference type="PROSITE" id="PS50297">
    <property type="entry name" value="ANK_REP_REGION"/>
    <property type="match status" value="1"/>
</dbReference>
<dbReference type="AlphaFoldDB" id="A0A9P8CA57"/>
<accession>A0A9P8CA57</accession>
<evidence type="ECO:0000313" key="4">
    <source>
        <dbReference type="EMBL" id="KAG9239187.1"/>
    </source>
</evidence>
<dbReference type="Gene3D" id="1.25.40.20">
    <property type="entry name" value="Ankyrin repeat-containing domain"/>
    <property type="match status" value="2"/>
</dbReference>
<keyword evidence="1" id="KW-0677">Repeat</keyword>
<evidence type="ECO:0000313" key="5">
    <source>
        <dbReference type="Proteomes" id="UP000824998"/>
    </source>
</evidence>
<gene>
    <name evidence="4" type="ORF">BJ875DRAFT_479711</name>
</gene>
<protein>
    <submittedName>
        <fullName evidence="4">Ankyrin repeat-containing domain protein</fullName>
    </submittedName>
</protein>
<dbReference type="PANTHER" id="PTHR24198">
    <property type="entry name" value="ANKYRIN REPEAT AND PROTEIN KINASE DOMAIN-CONTAINING PROTEIN"/>
    <property type="match status" value="1"/>
</dbReference>
<dbReference type="SUPFAM" id="SSF48403">
    <property type="entry name" value="Ankyrin repeat"/>
    <property type="match status" value="1"/>
</dbReference>
<comment type="caution">
    <text evidence="4">The sequence shown here is derived from an EMBL/GenBank/DDBJ whole genome shotgun (WGS) entry which is preliminary data.</text>
</comment>